<feature type="region of interest" description="Disordered" evidence="14">
    <location>
        <begin position="29"/>
        <end position="54"/>
    </location>
</feature>
<dbReference type="InterPro" id="IPR012910">
    <property type="entry name" value="Plug_dom"/>
</dbReference>
<dbReference type="InterPro" id="IPR036942">
    <property type="entry name" value="Beta-barrel_TonB_sf"/>
</dbReference>
<keyword evidence="8" id="KW-0406">Ion transport</keyword>
<dbReference type="InterPro" id="IPR039426">
    <property type="entry name" value="TonB-dep_rcpt-like"/>
</dbReference>
<keyword evidence="6" id="KW-0732">Signal</keyword>
<reference evidence="17" key="1">
    <citation type="submission" date="2015-08" db="EMBL/GenBank/DDBJ databases">
        <title>Draft genome sequence of Komagataeibacter europaeus CECT 8546 a cellulose producer strain from vinegar produced by the traditional method.</title>
        <authorList>
            <person name="Poehlein A."/>
            <person name="Valera M.J."/>
            <person name="Haack F.S."/>
            <person name="Mas A."/>
            <person name="Daniel R."/>
            <person name="Streit W.R."/>
            <person name="Mateo E."/>
        </authorList>
    </citation>
    <scope>NUCLEOTIDE SEQUENCE [LARGE SCALE GENOMIC DNA]</scope>
    <source>
        <strain evidence="17">CECT 8546</strain>
    </source>
</reference>
<feature type="domain" description="TonB-dependent receptor-like beta-barrel" evidence="15">
    <location>
        <begin position="311"/>
        <end position="775"/>
    </location>
</feature>
<keyword evidence="5 12" id="KW-0812">Transmembrane</keyword>
<evidence type="ECO:0000256" key="9">
    <source>
        <dbReference type="ARBA" id="ARBA00023077"/>
    </source>
</evidence>
<dbReference type="PROSITE" id="PS52016">
    <property type="entry name" value="TONB_DEPENDENT_REC_3"/>
    <property type="match status" value="1"/>
</dbReference>
<accession>A0A0M0EIC0</accession>
<gene>
    <name evidence="17" type="primary">btuB3</name>
    <name evidence="17" type="ORF">KOEU_18910</name>
</gene>
<comment type="caution">
    <text evidence="17">The sequence shown here is derived from an EMBL/GenBank/DDBJ whole genome shotgun (WGS) entry which is preliminary data.</text>
</comment>
<comment type="similarity">
    <text evidence="12 13">Belongs to the TonB-dependent receptor family.</text>
</comment>
<dbReference type="Pfam" id="PF07715">
    <property type="entry name" value="Plug"/>
    <property type="match status" value="1"/>
</dbReference>
<dbReference type="EMBL" id="LHUQ01000008">
    <property type="protein sequence ID" value="KON64676.1"/>
    <property type="molecule type" value="Genomic_DNA"/>
</dbReference>
<feature type="compositionally biased region" description="Polar residues" evidence="14">
    <location>
        <begin position="29"/>
        <end position="42"/>
    </location>
</feature>
<dbReference type="Proteomes" id="UP000037566">
    <property type="component" value="Unassembled WGS sequence"/>
</dbReference>
<evidence type="ECO:0000256" key="13">
    <source>
        <dbReference type="RuleBase" id="RU003357"/>
    </source>
</evidence>
<evidence type="ECO:0000256" key="10">
    <source>
        <dbReference type="ARBA" id="ARBA00023136"/>
    </source>
</evidence>
<protein>
    <submittedName>
        <fullName evidence="17">Vitamin B12 transporter BtuB</fullName>
    </submittedName>
</protein>
<keyword evidence="18" id="KW-1185">Reference proteome</keyword>
<evidence type="ECO:0000256" key="12">
    <source>
        <dbReference type="PROSITE-ProRule" id="PRU01360"/>
    </source>
</evidence>
<evidence type="ECO:0000313" key="17">
    <source>
        <dbReference type="EMBL" id="KON64676.1"/>
    </source>
</evidence>
<dbReference type="SUPFAM" id="SSF56935">
    <property type="entry name" value="Porins"/>
    <property type="match status" value="1"/>
</dbReference>
<keyword evidence="10 12" id="KW-0472">Membrane</keyword>
<evidence type="ECO:0000313" key="18">
    <source>
        <dbReference type="Proteomes" id="UP000037566"/>
    </source>
</evidence>
<dbReference type="PANTHER" id="PTHR32552:SF89">
    <property type="entry name" value="CATECHOLATE SIDEROPHORE RECEPTOR FIU"/>
    <property type="match status" value="1"/>
</dbReference>
<keyword evidence="11 12" id="KW-0998">Cell outer membrane</keyword>
<evidence type="ECO:0000256" key="7">
    <source>
        <dbReference type="ARBA" id="ARBA00023004"/>
    </source>
</evidence>
<evidence type="ECO:0000256" key="6">
    <source>
        <dbReference type="ARBA" id="ARBA00022729"/>
    </source>
</evidence>
<keyword evidence="3 12" id="KW-1134">Transmembrane beta strand</keyword>
<dbReference type="PATRIC" id="fig|33995.3.peg.2095"/>
<dbReference type="GO" id="GO:0009279">
    <property type="term" value="C:cell outer membrane"/>
    <property type="evidence" value="ECO:0007669"/>
    <property type="project" value="UniProtKB-SubCell"/>
</dbReference>
<keyword evidence="4" id="KW-0410">Iron transport</keyword>
<proteinExistence type="inferred from homology"/>
<evidence type="ECO:0000256" key="3">
    <source>
        <dbReference type="ARBA" id="ARBA00022452"/>
    </source>
</evidence>
<dbReference type="GO" id="GO:0015344">
    <property type="term" value="F:siderophore uptake transmembrane transporter activity"/>
    <property type="evidence" value="ECO:0007669"/>
    <property type="project" value="TreeGrafter"/>
</dbReference>
<evidence type="ECO:0000256" key="4">
    <source>
        <dbReference type="ARBA" id="ARBA00022496"/>
    </source>
</evidence>
<evidence type="ECO:0000256" key="1">
    <source>
        <dbReference type="ARBA" id="ARBA00004571"/>
    </source>
</evidence>
<dbReference type="Pfam" id="PF00593">
    <property type="entry name" value="TonB_dep_Rec_b-barrel"/>
    <property type="match status" value="1"/>
</dbReference>
<dbReference type="InterPro" id="IPR000531">
    <property type="entry name" value="Beta-barrel_TonB"/>
</dbReference>
<evidence type="ECO:0000256" key="8">
    <source>
        <dbReference type="ARBA" id="ARBA00023065"/>
    </source>
</evidence>
<dbReference type="STRING" id="33995.KOEU_18910"/>
<evidence type="ECO:0000259" key="16">
    <source>
        <dbReference type="Pfam" id="PF07715"/>
    </source>
</evidence>
<comment type="subcellular location">
    <subcellularLocation>
        <location evidence="1 12">Cell outer membrane</location>
        <topology evidence="1 12">Multi-pass membrane protein</topology>
    </subcellularLocation>
</comment>
<evidence type="ECO:0000259" key="15">
    <source>
        <dbReference type="Pfam" id="PF00593"/>
    </source>
</evidence>
<keyword evidence="2 12" id="KW-0813">Transport</keyword>
<name>A0A0M0EIC0_KOMEU</name>
<evidence type="ECO:0000256" key="2">
    <source>
        <dbReference type="ARBA" id="ARBA00022448"/>
    </source>
</evidence>
<evidence type="ECO:0000256" key="11">
    <source>
        <dbReference type="ARBA" id="ARBA00023237"/>
    </source>
</evidence>
<dbReference type="Gene3D" id="2.170.130.10">
    <property type="entry name" value="TonB-dependent receptor, plug domain"/>
    <property type="match status" value="1"/>
</dbReference>
<dbReference type="Gene3D" id="2.40.170.20">
    <property type="entry name" value="TonB-dependent receptor, beta-barrel domain"/>
    <property type="match status" value="1"/>
</dbReference>
<feature type="domain" description="TonB-dependent receptor plug" evidence="16">
    <location>
        <begin position="90"/>
        <end position="197"/>
    </location>
</feature>
<evidence type="ECO:0000256" key="5">
    <source>
        <dbReference type="ARBA" id="ARBA00022692"/>
    </source>
</evidence>
<dbReference type="AlphaFoldDB" id="A0A0M0EIC0"/>
<keyword evidence="9 13" id="KW-0798">TonB box</keyword>
<sequence>MWMLRPRYISLLLTSSALIFGGDHHARAQSVQSSSDTGSPTVTPAHHPIRGSMGGAKQVHVTTNSNARVTAGKPEVLTVSHTRRAISHNSENVIGKKELAQQVPGQNVLKAVGQLPGVSYSSTDPLGIDTWGASVYMRGFFMNQLGVTLDGVPLNDQTYTTTNGLNIANAWISDDIGRVSVSQGAGAVDLPSNTNLGGTMQFFTADPKEKAGATVSQGFGSYAMKRTYVRVDSGKLNKTGTRFYVAYSRDFEKKYDADSPDFMQQVNAKLVQPIGEESKMTAFFNWNNAEVYGYLDKSLGSLQKYGWRQELLYPNYAQAYSYAEGNYPSGWNSLTSGNYTQLYDAGQSTQDYIGGINFDLKLANNLRWKTTLYAHRDLSNATYSAPGTYSPGTGAPLSEQVWMNREMREGFNTYFEYKIGNHTINTGAWYENNSSSALTDYFNEPALGHGAPLTTTGPYTTYGQAFATGWAYKWSTNTFQYHVMDTWRILPNFTATYGFKSMLQTTAGGDYAYDPTGNYSGLTNPGPTGSMTSAAAFLPAVNLDWRFLPGHELYFDFAENMRPYSASPYASANEPGPWMVQTQSQFNQLKKTLTPERDFTYVLGYRYSSRLLTAGIDGYHSDNYNRLISAASGIGGGDQSASFINSKHASQWGMDAVLTITPVKGLAITNSVSYNHFAYAANVPICLTSATTGCYNLRGKKMDGYPSVMYKANLSYTWHKASAYLDVNYYSKRQYSLLNDTHVPAYWLANLGASYHFGKVGFLHNVTASFTVYNLFNAKYISMMGENGFPASGDMQSIERGAVREYFGTIKAEY</sequence>
<organism evidence="17 18">
    <name type="scientific">Komagataeibacter europaeus</name>
    <name type="common">Gluconacetobacter europaeus</name>
    <dbReference type="NCBI Taxonomy" id="33995"/>
    <lineage>
        <taxon>Bacteria</taxon>
        <taxon>Pseudomonadati</taxon>
        <taxon>Pseudomonadota</taxon>
        <taxon>Alphaproteobacteria</taxon>
        <taxon>Acetobacterales</taxon>
        <taxon>Acetobacteraceae</taxon>
        <taxon>Komagataeibacter</taxon>
    </lineage>
</organism>
<dbReference type="PANTHER" id="PTHR32552">
    <property type="entry name" value="FERRICHROME IRON RECEPTOR-RELATED"/>
    <property type="match status" value="1"/>
</dbReference>
<evidence type="ECO:0000256" key="14">
    <source>
        <dbReference type="SAM" id="MobiDB-lite"/>
    </source>
</evidence>
<keyword evidence="7" id="KW-0408">Iron</keyword>
<dbReference type="InterPro" id="IPR037066">
    <property type="entry name" value="Plug_dom_sf"/>
</dbReference>